<dbReference type="Pfam" id="PF01142">
    <property type="entry name" value="TruD"/>
    <property type="match status" value="1"/>
</dbReference>
<evidence type="ECO:0000256" key="2">
    <source>
        <dbReference type="ARBA" id="ARBA00023235"/>
    </source>
</evidence>
<dbReference type="PANTHER" id="PTHR13326:SF21">
    <property type="entry name" value="PSEUDOURIDYLATE SYNTHASE PUS7L"/>
    <property type="match status" value="1"/>
</dbReference>
<accession>A0ABP0JY56</accession>
<dbReference type="EMBL" id="CAXAMM010009113">
    <property type="protein sequence ID" value="CAK9019441.1"/>
    <property type="molecule type" value="Genomic_DNA"/>
</dbReference>
<name>A0ABP0JY56_9DINO</name>
<dbReference type="PROSITE" id="PS50984">
    <property type="entry name" value="TRUD"/>
    <property type="match status" value="1"/>
</dbReference>
<dbReference type="InterPro" id="IPR042214">
    <property type="entry name" value="TruD_catalytic"/>
</dbReference>
<evidence type="ECO:0000313" key="6">
    <source>
        <dbReference type="EMBL" id="CAK9021667.1"/>
    </source>
</evidence>
<feature type="region of interest" description="Disordered" evidence="3">
    <location>
        <begin position="503"/>
        <end position="547"/>
    </location>
</feature>
<evidence type="ECO:0000313" key="7">
    <source>
        <dbReference type="Proteomes" id="UP001642464"/>
    </source>
</evidence>
<dbReference type="PIRSF" id="PIRSF037016">
    <property type="entry name" value="Pseudouridin_synth_euk_prd"/>
    <property type="match status" value="1"/>
</dbReference>
<gene>
    <name evidence="5" type="ORF">SCF082_LOCUS14513</name>
    <name evidence="6" type="ORF">SCF082_LOCUS15435</name>
</gene>
<dbReference type="CDD" id="cd02576">
    <property type="entry name" value="PseudoU_synth_ScPUS7"/>
    <property type="match status" value="1"/>
</dbReference>
<feature type="compositionally biased region" description="Basic residues" evidence="3">
    <location>
        <begin position="536"/>
        <end position="547"/>
    </location>
</feature>
<feature type="domain" description="TRUD" evidence="4">
    <location>
        <begin position="173"/>
        <end position="419"/>
    </location>
</feature>
<dbReference type="Gene3D" id="3.30.2350.20">
    <property type="entry name" value="TruD, catalytic domain"/>
    <property type="match status" value="2"/>
</dbReference>
<comment type="similarity">
    <text evidence="1">Belongs to the pseudouridine synthase TruD family.</text>
</comment>
<dbReference type="InterPro" id="IPR011760">
    <property type="entry name" value="PsdUridine_synth_TruD_insert"/>
</dbReference>
<dbReference type="InterPro" id="IPR001656">
    <property type="entry name" value="PsdUridine_synth_TruD"/>
</dbReference>
<feature type="compositionally biased region" description="Basic and acidic residues" evidence="3">
    <location>
        <begin position="515"/>
        <end position="535"/>
    </location>
</feature>
<sequence length="547" mass="60783">MDCGSLRGIADEVDCGISAFINWELTPIGGSLKSCPEDFVVEELPLEDFEEEASDALPFLRFRLTKRGLDTLEAVDALANACHLSAQKFGFAGIKDSFAITTQEITVEASAISEAALRNVVKEHLPYMEVNHFRRCPKRLVPGQLKGNRFILRVRGVSPSAVPAAMESLQSRGFINYVGMQRFGKGGLRSDQLGLAYLQKNYERCVDLLLRQAGDDTVSLGPGRLPKWAEVFRRTHSADAALRRLPVEGVWAERRLLQSLKRRQELDGGTAGGTAGRMVGHGAPKKGGEGSWLEVAKEAFLALPRSIRALYAHSYVDRLWNLAATERITRYGAEHLTEGDLMSSEGNFRLLTPTDAVADIFQLLLPRPGSGMQLPANTVGHFMQSYLQYDSLQSEELNLEQPGGTWWQLTGCMRPVVVRPQQFTWHLEVNTDEQPATLIRAACSNGSTEPARVTRATNHFSRVRAKKEAPGSNLILDFHLGPGQYATMAMREVMRARSAPTPRHIVFSSSSGDDVEPRAERTAKRRTLEKTVERAKPRRGTHEHRFH</sequence>
<evidence type="ECO:0000256" key="1">
    <source>
        <dbReference type="ARBA" id="ARBA00007953"/>
    </source>
</evidence>
<comment type="caution">
    <text evidence="5">The sequence shown here is derived from an EMBL/GenBank/DDBJ whole genome shotgun (WGS) entry which is preliminary data.</text>
</comment>
<dbReference type="EMBL" id="CAXAMM010009890">
    <property type="protein sequence ID" value="CAK9021667.1"/>
    <property type="molecule type" value="Genomic_DNA"/>
</dbReference>
<reference evidence="5 7" key="1">
    <citation type="submission" date="2024-02" db="EMBL/GenBank/DDBJ databases">
        <authorList>
            <person name="Chen Y."/>
            <person name="Shah S."/>
            <person name="Dougan E. K."/>
            <person name="Thang M."/>
            <person name="Chan C."/>
        </authorList>
    </citation>
    <scope>NUCLEOTIDE SEQUENCE [LARGE SCALE GENOMIC DNA]</scope>
</reference>
<dbReference type="PANTHER" id="PTHR13326">
    <property type="entry name" value="TRNA PSEUDOURIDINE SYNTHASE D"/>
    <property type="match status" value="1"/>
</dbReference>
<keyword evidence="2" id="KW-0413">Isomerase</keyword>
<evidence type="ECO:0000256" key="3">
    <source>
        <dbReference type="SAM" id="MobiDB-lite"/>
    </source>
</evidence>
<keyword evidence="7" id="KW-1185">Reference proteome</keyword>
<dbReference type="Proteomes" id="UP001642464">
    <property type="component" value="Unassembled WGS sequence"/>
</dbReference>
<proteinExistence type="inferred from homology"/>
<organism evidence="5 7">
    <name type="scientific">Durusdinium trenchii</name>
    <dbReference type="NCBI Taxonomy" id="1381693"/>
    <lineage>
        <taxon>Eukaryota</taxon>
        <taxon>Sar</taxon>
        <taxon>Alveolata</taxon>
        <taxon>Dinophyceae</taxon>
        <taxon>Suessiales</taxon>
        <taxon>Symbiodiniaceae</taxon>
        <taxon>Durusdinium</taxon>
    </lineage>
</organism>
<dbReference type="InterPro" id="IPR020103">
    <property type="entry name" value="PsdUridine_synth_cat_dom_sf"/>
</dbReference>
<evidence type="ECO:0000313" key="5">
    <source>
        <dbReference type="EMBL" id="CAK9019441.1"/>
    </source>
</evidence>
<evidence type="ECO:0000259" key="4">
    <source>
        <dbReference type="PROSITE" id="PS50984"/>
    </source>
</evidence>
<dbReference type="SUPFAM" id="SSF55120">
    <property type="entry name" value="Pseudouridine synthase"/>
    <property type="match status" value="1"/>
</dbReference>
<protein>
    <submittedName>
        <fullName evidence="5">Pseudouridylate synthase 7 homolog</fullName>
    </submittedName>
</protein>